<proteinExistence type="predicted"/>
<evidence type="ECO:0000259" key="1">
    <source>
        <dbReference type="Pfam" id="PF13340"/>
    </source>
</evidence>
<dbReference type="Pfam" id="PF13340">
    <property type="entry name" value="DUF4096"/>
    <property type="match status" value="1"/>
</dbReference>
<evidence type="ECO:0000313" key="2">
    <source>
        <dbReference type="EMBL" id="GAA5526772.1"/>
    </source>
</evidence>
<comment type="caution">
    <text evidence="2">The sequence shown here is derived from an EMBL/GenBank/DDBJ whole genome shotgun (WGS) entry which is preliminary data.</text>
</comment>
<evidence type="ECO:0000313" key="3">
    <source>
        <dbReference type="Proteomes" id="UP001428290"/>
    </source>
</evidence>
<feature type="domain" description="Insertion element IS402-like" evidence="1">
    <location>
        <begin position="7"/>
        <end position="61"/>
    </location>
</feature>
<dbReference type="Proteomes" id="UP001428290">
    <property type="component" value="Unassembled WGS sequence"/>
</dbReference>
<dbReference type="EMBL" id="BAABRU010000002">
    <property type="protein sequence ID" value="GAA5526772.1"/>
    <property type="molecule type" value="Genomic_DNA"/>
</dbReference>
<keyword evidence="3" id="KW-1185">Reference proteome</keyword>
<reference evidence="2 3" key="1">
    <citation type="submission" date="2024-02" db="EMBL/GenBank/DDBJ databases">
        <title>Herpetosiphon gulosus NBRC 112829.</title>
        <authorList>
            <person name="Ichikawa N."/>
            <person name="Katano-Makiyama Y."/>
            <person name="Hidaka K."/>
        </authorList>
    </citation>
    <scope>NUCLEOTIDE SEQUENCE [LARGE SCALE GENOMIC DNA]</scope>
    <source>
        <strain evidence="2 3">NBRC 112829</strain>
    </source>
</reference>
<sequence length="90" mass="9708">MAVSTDLTDDEWAAIAPFLPPLPRRADGRGRPWVDSRAALTGILWVLQRAHAGRTCPRAIPLSNLPSPLPTLGCRGNLSNHCDPARLAAF</sequence>
<accession>A0ABP9WU91</accession>
<organism evidence="2 3">
    <name type="scientific">Herpetosiphon gulosus</name>
    <dbReference type="NCBI Taxonomy" id="1973496"/>
    <lineage>
        <taxon>Bacteria</taxon>
        <taxon>Bacillati</taxon>
        <taxon>Chloroflexota</taxon>
        <taxon>Chloroflexia</taxon>
        <taxon>Herpetosiphonales</taxon>
        <taxon>Herpetosiphonaceae</taxon>
        <taxon>Herpetosiphon</taxon>
    </lineage>
</organism>
<name>A0ABP9WU91_9CHLR</name>
<gene>
    <name evidence="2" type="ORF">Hgul01_00552</name>
</gene>
<dbReference type="InterPro" id="IPR025161">
    <property type="entry name" value="IS402-like_dom"/>
</dbReference>
<protein>
    <recommendedName>
        <fullName evidence="1">Insertion element IS402-like domain-containing protein</fullName>
    </recommendedName>
</protein>